<dbReference type="AlphaFoldDB" id="A0A8B2NT22"/>
<evidence type="ECO:0000259" key="8">
    <source>
        <dbReference type="Pfam" id="PF01494"/>
    </source>
</evidence>
<evidence type="ECO:0000313" key="10">
    <source>
        <dbReference type="Proteomes" id="UP000249590"/>
    </source>
</evidence>
<feature type="domain" description="FAD-binding" evidence="8">
    <location>
        <begin position="16"/>
        <end position="339"/>
    </location>
</feature>
<dbReference type="GO" id="GO:0071949">
    <property type="term" value="F:FAD binding"/>
    <property type="evidence" value="ECO:0007669"/>
    <property type="project" value="InterPro"/>
</dbReference>
<dbReference type="EMBL" id="QHHQ01000003">
    <property type="protein sequence ID" value="RAI00604.1"/>
    <property type="molecule type" value="Genomic_DNA"/>
</dbReference>
<evidence type="ECO:0000256" key="4">
    <source>
        <dbReference type="ARBA" id="ARBA00022630"/>
    </source>
</evidence>
<dbReference type="OrthoDB" id="9796623at2"/>
<keyword evidence="4" id="KW-0285">Flavoprotein</keyword>
<dbReference type="RefSeq" id="WP_111346699.1">
    <property type="nucleotide sequence ID" value="NZ_JAIWKD010000008.1"/>
</dbReference>
<comment type="pathway">
    <text evidence="2">Cofactor biosynthesis; ubiquinone biosynthesis.</text>
</comment>
<dbReference type="InterPro" id="IPR051205">
    <property type="entry name" value="UbiH/COQ6_monooxygenase"/>
</dbReference>
<gene>
    <name evidence="9" type="ORF">DLJ53_15205</name>
</gene>
<comment type="similarity">
    <text evidence="3">Belongs to the UbiH/COQ6 family.</text>
</comment>
<evidence type="ECO:0000256" key="2">
    <source>
        <dbReference type="ARBA" id="ARBA00004749"/>
    </source>
</evidence>
<protein>
    <submittedName>
        <fullName evidence="9">UbiH/UbiF family hydroxylase</fullName>
    </submittedName>
</protein>
<reference evidence="9 10" key="1">
    <citation type="submission" date="2018-05" db="EMBL/GenBank/DDBJ databases">
        <title>Acuticoccus sediminis sp. nov., isolated from deep-sea sediment of Indian Ocean.</title>
        <authorList>
            <person name="Liu X."/>
            <person name="Lai Q."/>
            <person name="Du Y."/>
            <person name="Sun F."/>
            <person name="Zhang X."/>
            <person name="Wang S."/>
            <person name="Shao Z."/>
        </authorList>
    </citation>
    <scope>NUCLEOTIDE SEQUENCE [LARGE SCALE GENOMIC DNA]</scope>
    <source>
        <strain evidence="9 10">PTG4-2</strain>
    </source>
</reference>
<sequence length="393" mass="41452">MDSATPAPLSNASLTVDVAVVGGGPAGALAAIVVADAGFKVALVAPDRGRDPRTSALFMPSIELLEEHGVWSDLVEDAAPLHTIRIIDQTGHLPRAPEVAFDAQEIGPHPFGYNITNDALNAALSARLAALGVPRVDALADHIAGTDGPVVTITAGAHTVEAGLVVAADGAESFVREAAGLSVRRWAYRQSAFVTTLSHERPHGGVSVEFHTPAGPFTLVPLKGERSSLVWVARPEEAERWAAMDPGPLAREIEKRCHAFLGHMAIDGPRGVIPMAGHVAPRMGAGRVVLVSEAGHRFPPIGAQGLNLGFRDIATLQTLLRHARPDRDLAGIPERYHIRRRTDVSLRTASVDVLNRSLLTGAFVPSTARAVALSAARGIPPLRRAMMRFGLGA</sequence>
<comment type="cofactor">
    <cofactor evidence="1">
        <name>FAD</name>
        <dbReference type="ChEBI" id="CHEBI:57692"/>
    </cofactor>
</comment>
<dbReference type="UniPathway" id="UPA00232"/>
<proteinExistence type="inferred from homology"/>
<keyword evidence="5" id="KW-0274">FAD</keyword>
<dbReference type="Proteomes" id="UP000249590">
    <property type="component" value="Unassembled WGS sequence"/>
</dbReference>
<keyword evidence="10" id="KW-1185">Reference proteome</keyword>
<dbReference type="InterPro" id="IPR002938">
    <property type="entry name" value="FAD-bd"/>
</dbReference>
<evidence type="ECO:0000256" key="3">
    <source>
        <dbReference type="ARBA" id="ARBA00005349"/>
    </source>
</evidence>
<dbReference type="PANTHER" id="PTHR43876:SF7">
    <property type="entry name" value="UBIQUINONE BIOSYNTHESIS MONOOXYGENASE COQ6, MITOCHONDRIAL"/>
    <property type="match status" value="1"/>
</dbReference>
<organism evidence="9 10">
    <name type="scientific">Acuticoccus sediminis</name>
    <dbReference type="NCBI Taxonomy" id="2184697"/>
    <lineage>
        <taxon>Bacteria</taxon>
        <taxon>Pseudomonadati</taxon>
        <taxon>Pseudomonadota</taxon>
        <taxon>Alphaproteobacteria</taxon>
        <taxon>Hyphomicrobiales</taxon>
        <taxon>Amorphaceae</taxon>
        <taxon>Acuticoccus</taxon>
    </lineage>
</organism>
<dbReference type="GO" id="GO:0016705">
    <property type="term" value="F:oxidoreductase activity, acting on paired donors, with incorporation or reduction of molecular oxygen"/>
    <property type="evidence" value="ECO:0007669"/>
    <property type="project" value="InterPro"/>
</dbReference>
<dbReference type="PRINTS" id="PR00420">
    <property type="entry name" value="RNGMNOXGNASE"/>
</dbReference>
<dbReference type="SUPFAM" id="SSF51905">
    <property type="entry name" value="FAD/NAD(P)-binding domain"/>
    <property type="match status" value="1"/>
</dbReference>
<keyword evidence="6" id="KW-0560">Oxidoreductase</keyword>
<dbReference type="InterPro" id="IPR010971">
    <property type="entry name" value="UbiH/COQ6"/>
</dbReference>
<name>A0A8B2NT22_9HYPH</name>
<evidence type="ECO:0000313" key="9">
    <source>
        <dbReference type="EMBL" id="RAI00604.1"/>
    </source>
</evidence>
<evidence type="ECO:0000256" key="5">
    <source>
        <dbReference type="ARBA" id="ARBA00022827"/>
    </source>
</evidence>
<dbReference type="PANTHER" id="PTHR43876">
    <property type="entry name" value="UBIQUINONE BIOSYNTHESIS MONOOXYGENASE COQ6, MITOCHONDRIAL"/>
    <property type="match status" value="1"/>
</dbReference>
<dbReference type="Gene3D" id="3.50.50.60">
    <property type="entry name" value="FAD/NAD(P)-binding domain"/>
    <property type="match status" value="2"/>
</dbReference>
<evidence type="ECO:0000256" key="7">
    <source>
        <dbReference type="ARBA" id="ARBA00023033"/>
    </source>
</evidence>
<dbReference type="GO" id="GO:0004497">
    <property type="term" value="F:monooxygenase activity"/>
    <property type="evidence" value="ECO:0007669"/>
    <property type="project" value="UniProtKB-KW"/>
</dbReference>
<keyword evidence="7" id="KW-0503">Monooxygenase</keyword>
<dbReference type="Pfam" id="PF01494">
    <property type="entry name" value="FAD_binding_3"/>
    <property type="match status" value="1"/>
</dbReference>
<evidence type="ECO:0000256" key="6">
    <source>
        <dbReference type="ARBA" id="ARBA00023002"/>
    </source>
</evidence>
<dbReference type="GO" id="GO:0006744">
    <property type="term" value="P:ubiquinone biosynthetic process"/>
    <property type="evidence" value="ECO:0007669"/>
    <property type="project" value="UniProtKB-UniPathway"/>
</dbReference>
<evidence type="ECO:0000256" key="1">
    <source>
        <dbReference type="ARBA" id="ARBA00001974"/>
    </source>
</evidence>
<comment type="caution">
    <text evidence="9">The sequence shown here is derived from an EMBL/GenBank/DDBJ whole genome shotgun (WGS) entry which is preliminary data.</text>
</comment>
<dbReference type="NCBIfam" id="TIGR01988">
    <property type="entry name" value="Ubi-OHases"/>
    <property type="match status" value="1"/>
</dbReference>
<accession>A0A8B2NT22</accession>
<dbReference type="InterPro" id="IPR036188">
    <property type="entry name" value="FAD/NAD-bd_sf"/>
</dbReference>